<dbReference type="PRINTS" id="PR00111">
    <property type="entry name" value="ABHYDROLASE"/>
</dbReference>
<dbReference type="InterPro" id="IPR029058">
    <property type="entry name" value="AB_hydrolase_fold"/>
</dbReference>
<dbReference type="InterPro" id="IPR000073">
    <property type="entry name" value="AB_hydrolase_1"/>
</dbReference>
<protein>
    <recommendedName>
        <fullName evidence="1">AB hydrolase-1 domain-containing protein</fullName>
    </recommendedName>
</protein>
<evidence type="ECO:0000313" key="3">
    <source>
        <dbReference type="Proteomes" id="UP000614996"/>
    </source>
</evidence>
<dbReference type="GO" id="GO:0003824">
    <property type="term" value="F:catalytic activity"/>
    <property type="evidence" value="ECO:0007669"/>
    <property type="project" value="UniProtKB-ARBA"/>
</dbReference>
<dbReference type="EMBL" id="BOPO01000055">
    <property type="protein sequence ID" value="GIL28050.1"/>
    <property type="molecule type" value="Genomic_DNA"/>
</dbReference>
<dbReference type="RefSeq" id="WP_207125782.1">
    <property type="nucleotide sequence ID" value="NZ_BOPO01000055.1"/>
</dbReference>
<dbReference type="Proteomes" id="UP000614996">
    <property type="component" value="Unassembled WGS sequence"/>
</dbReference>
<keyword evidence="3" id="KW-1185">Reference proteome</keyword>
<evidence type="ECO:0000259" key="1">
    <source>
        <dbReference type="Pfam" id="PF00561"/>
    </source>
</evidence>
<accession>A0A8J4ACA1</accession>
<reference evidence="3" key="1">
    <citation type="journal article" date="2021" name="Int. J. Syst. Evol. Microbiol.">
        <title>Actinocatenispora comari sp. nov., an endophytic actinomycete isolated from aerial parts of Comarum salesowianum.</title>
        <authorList>
            <person name="Oyunbileg N."/>
            <person name="Iizaka Y."/>
            <person name="Hamada M."/>
            <person name="Davaapurev B.O."/>
            <person name="Fukumoto A."/>
            <person name="Tsetseg B."/>
            <person name="Kato F."/>
            <person name="Tamura T."/>
            <person name="Batkhuu J."/>
            <person name="Anzai Y."/>
        </authorList>
    </citation>
    <scope>NUCLEOTIDE SEQUENCE [LARGE SCALE GENOMIC DNA]</scope>
    <source>
        <strain evidence="3">NUM-2625</strain>
    </source>
</reference>
<comment type="caution">
    <text evidence="2">The sequence shown here is derived from an EMBL/GenBank/DDBJ whole genome shotgun (WGS) entry which is preliminary data.</text>
</comment>
<sequence>MRVPVAGGELTVGVWGDGPRTVLALHGITANHLAWQPVADRLPPGVRLVAPDLRGRGDSPLPGPYGMAAHAADAVAVLDALEAATATVVGHSMGGFVALVLADRHPERVDRLLLVDGGPPLPMPPGDTADERVAAVIGPAAARLAMTFADVTEHRDFWRRHPAFTEWNTDIESYLDYDLTGQPPRLHSKVSAEAVRADSIDTFAGPALADAWRRLRHRPLLLRAEYGMLGALPALYPDPAALADRLTVRTVDGTNHYTILLGERGAAAVADSLRS</sequence>
<organism evidence="2 3">
    <name type="scientific">Actinocatenispora comari</name>
    <dbReference type="NCBI Taxonomy" id="2807577"/>
    <lineage>
        <taxon>Bacteria</taxon>
        <taxon>Bacillati</taxon>
        <taxon>Actinomycetota</taxon>
        <taxon>Actinomycetes</taxon>
        <taxon>Micromonosporales</taxon>
        <taxon>Micromonosporaceae</taxon>
        <taxon>Actinocatenispora</taxon>
    </lineage>
</organism>
<dbReference type="PANTHER" id="PTHR43798:SF33">
    <property type="entry name" value="HYDROLASE, PUTATIVE (AFU_ORTHOLOGUE AFUA_2G14860)-RELATED"/>
    <property type="match status" value="1"/>
</dbReference>
<dbReference type="SUPFAM" id="SSF53474">
    <property type="entry name" value="alpha/beta-Hydrolases"/>
    <property type="match status" value="1"/>
</dbReference>
<dbReference type="InterPro" id="IPR050266">
    <property type="entry name" value="AB_hydrolase_sf"/>
</dbReference>
<dbReference type="Gene3D" id="3.40.50.1820">
    <property type="entry name" value="alpha/beta hydrolase"/>
    <property type="match status" value="1"/>
</dbReference>
<dbReference type="GO" id="GO:0016020">
    <property type="term" value="C:membrane"/>
    <property type="evidence" value="ECO:0007669"/>
    <property type="project" value="TreeGrafter"/>
</dbReference>
<gene>
    <name evidence="2" type="ORF">NUM_33040</name>
</gene>
<dbReference type="AlphaFoldDB" id="A0A8J4ACA1"/>
<evidence type="ECO:0000313" key="2">
    <source>
        <dbReference type="EMBL" id="GIL28050.1"/>
    </source>
</evidence>
<feature type="domain" description="AB hydrolase-1" evidence="1">
    <location>
        <begin position="21"/>
        <end position="133"/>
    </location>
</feature>
<dbReference type="PANTHER" id="PTHR43798">
    <property type="entry name" value="MONOACYLGLYCEROL LIPASE"/>
    <property type="match status" value="1"/>
</dbReference>
<name>A0A8J4ACA1_9ACTN</name>
<proteinExistence type="predicted"/>
<dbReference type="Pfam" id="PF00561">
    <property type="entry name" value="Abhydrolase_1"/>
    <property type="match status" value="1"/>
</dbReference>